<gene>
    <name evidence="1" type="ORF">D0962_04230</name>
</gene>
<name>A0A6M0S0J9_9CYAN</name>
<dbReference type="AlphaFoldDB" id="A0A6M0S0J9"/>
<sequence length="76" mass="8580">MTGTIYASERAEDIDYKISHECVVIENEDGARILLTDYEVLELVNSAEEVFDVEDAEGDNVITLEIEQVRELAAKF</sequence>
<organism evidence="1 2">
    <name type="scientific">Adonisia turfae CCMR0082</name>
    <dbReference type="NCBI Taxonomy" id="2304604"/>
    <lineage>
        <taxon>Bacteria</taxon>
        <taxon>Bacillati</taxon>
        <taxon>Cyanobacteriota</taxon>
        <taxon>Adonisia</taxon>
        <taxon>Adonisia turfae</taxon>
    </lineage>
</organism>
<dbReference type="Proteomes" id="UP000473574">
    <property type="component" value="Unassembled WGS sequence"/>
</dbReference>
<accession>A0A6M0S0J9</accession>
<dbReference type="RefSeq" id="WP_163660078.1">
    <property type="nucleotide sequence ID" value="NZ_QZCE01000001.1"/>
</dbReference>
<evidence type="ECO:0000313" key="2">
    <source>
        <dbReference type="Proteomes" id="UP000473574"/>
    </source>
</evidence>
<comment type="caution">
    <text evidence="1">The sequence shown here is derived from an EMBL/GenBank/DDBJ whole genome shotgun (WGS) entry which is preliminary data.</text>
</comment>
<evidence type="ECO:0000313" key="1">
    <source>
        <dbReference type="EMBL" id="NEZ61988.1"/>
    </source>
</evidence>
<protein>
    <submittedName>
        <fullName evidence="1">Uncharacterized protein</fullName>
    </submittedName>
</protein>
<reference evidence="1 2" key="1">
    <citation type="journal article" date="2020" name="Microb. Ecol.">
        <title>Ecogenomics of the Marine Benthic Filamentous Cyanobacterium Adonisia.</title>
        <authorList>
            <person name="Walter J.M."/>
            <person name="Coutinho F.H."/>
            <person name="Leomil L."/>
            <person name="Hargreaves P.I."/>
            <person name="Campeao M.E."/>
            <person name="Vieira V.V."/>
            <person name="Silva B.S."/>
            <person name="Fistarol G.O."/>
            <person name="Salomon P.S."/>
            <person name="Sawabe T."/>
            <person name="Mino S."/>
            <person name="Hosokawa M."/>
            <person name="Miyashita H."/>
            <person name="Maruyama F."/>
            <person name="van Verk M.C."/>
            <person name="Dutilh B.E."/>
            <person name="Thompson C.C."/>
            <person name="Thompson F.L."/>
        </authorList>
    </citation>
    <scope>NUCLEOTIDE SEQUENCE [LARGE SCALE GENOMIC DNA]</scope>
    <source>
        <strain evidence="1 2">CCMR0082</strain>
    </source>
</reference>
<proteinExistence type="predicted"/>
<dbReference type="EMBL" id="QZCE01000001">
    <property type="protein sequence ID" value="NEZ61988.1"/>
    <property type="molecule type" value="Genomic_DNA"/>
</dbReference>